<gene>
    <name evidence="6" type="ORF">DY240_02975</name>
</gene>
<feature type="DNA-binding region" description="H-T-H motif" evidence="4">
    <location>
        <begin position="36"/>
        <end position="55"/>
    </location>
</feature>
<dbReference type="Pfam" id="PF00440">
    <property type="entry name" value="TetR_N"/>
    <property type="match status" value="1"/>
</dbReference>
<evidence type="ECO:0000313" key="7">
    <source>
        <dbReference type="Proteomes" id="UP000284057"/>
    </source>
</evidence>
<dbReference type="PROSITE" id="PS50977">
    <property type="entry name" value="HTH_TETR_2"/>
    <property type="match status" value="1"/>
</dbReference>
<comment type="caution">
    <text evidence="6">The sequence shown here is derived from an EMBL/GenBank/DDBJ whole genome shotgun (WGS) entry which is preliminary data.</text>
</comment>
<evidence type="ECO:0000256" key="2">
    <source>
        <dbReference type="ARBA" id="ARBA00023125"/>
    </source>
</evidence>
<evidence type="ECO:0000256" key="4">
    <source>
        <dbReference type="PROSITE-ProRule" id="PRU00335"/>
    </source>
</evidence>
<protein>
    <submittedName>
        <fullName evidence="6">TetR family transcriptional regulator</fullName>
    </submittedName>
</protein>
<dbReference type="EMBL" id="QUAL01000024">
    <property type="protein sequence ID" value="RIQ34890.1"/>
    <property type="molecule type" value="Genomic_DNA"/>
</dbReference>
<dbReference type="InterPro" id="IPR050109">
    <property type="entry name" value="HTH-type_TetR-like_transc_reg"/>
</dbReference>
<sequence length="204" mass="22332">MTAEVGLRERKKAATRAALAAAANRLAVELGVEHVTVEAIAAAADVSPRTFHNYFSSREEAIVASIIDWAERLTDELQRRPADEPIWDSLQAVFVESLDDSPEGHSRLIAQLEMVMANPSVIASQLSALDTMRRRFAEAIAARSGTDANRDLYPHLIAGAAAHAVKTSMDLWVLGRTDRPLRELVGEAFALLRAGLPQPDRRRS</sequence>
<dbReference type="OrthoDB" id="8688418at2"/>
<dbReference type="Pfam" id="PF17754">
    <property type="entry name" value="TetR_C_14"/>
    <property type="match status" value="1"/>
</dbReference>
<accession>A0A418KWJ1</accession>
<keyword evidence="3" id="KW-0804">Transcription</keyword>
<evidence type="ECO:0000259" key="5">
    <source>
        <dbReference type="PROSITE" id="PS50977"/>
    </source>
</evidence>
<dbReference type="Gene3D" id="1.10.357.10">
    <property type="entry name" value="Tetracycline Repressor, domain 2"/>
    <property type="match status" value="1"/>
</dbReference>
<dbReference type="AlphaFoldDB" id="A0A418KWJ1"/>
<dbReference type="InterPro" id="IPR001647">
    <property type="entry name" value="HTH_TetR"/>
</dbReference>
<dbReference type="RefSeq" id="WP_119658482.1">
    <property type="nucleotide sequence ID" value="NZ_QUAL01000024.1"/>
</dbReference>
<dbReference type="SUPFAM" id="SSF46689">
    <property type="entry name" value="Homeodomain-like"/>
    <property type="match status" value="1"/>
</dbReference>
<evidence type="ECO:0000256" key="3">
    <source>
        <dbReference type="ARBA" id="ARBA00023163"/>
    </source>
</evidence>
<dbReference type="PANTHER" id="PTHR30055:SF238">
    <property type="entry name" value="MYCOFACTOCIN BIOSYNTHESIS TRANSCRIPTIONAL REGULATOR MFTR-RELATED"/>
    <property type="match status" value="1"/>
</dbReference>
<dbReference type="PANTHER" id="PTHR30055">
    <property type="entry name" value="HTH-TYPE TRANSCRIPTIONAL REGULATOR RUTR"/>
    <property type="match status" value="1"/>
</dbReference>
<keyword evidence="7" id="KW-1185">Reference proteome</keyword>
<evidence type="ECO:0000313" key="6">
    <source>
        <dbReference type="EMBL" id="RIQ34890.1"/>
    </source>
</evidence>
<evidence type="ECO:0000256" key="1">
    <source>
        <dbReference type="ARBA" id="ARBA00023015"/>
    </source>
</evidence>
<keyword evidence="2 4" id="KW-0238">DNA-binding</keyword>
<keyword evidence="1" id="KW-0805">Transcription regulation</keyword>
<organism evidence="6 7">
    <name type="scientific">Jiangella rhizosphaerae</name>
    <dbReference type="NCBI Taxonomy" id="2293569"/>
    <lineage>
        <taxon>Bacteria</taxon>
        <taxon>Bacillati</taxon>
        <taxon>Actinomycetota</taxon>
        <taxon>Actinomycetes</taxon>
        <taxon>Jiangellales</taxon>
        <taxon>Jiangellaceae</taxon>
        <taxon>Jiangella</taxon>
    </lineage>
</organism>
<dbReference type="GO" id="GO:0000976">
    <property type="term" value="F:transcription cis-regulatory region binding"/>
    <property type="evidence" value="ECO:0007669"/>
    <property type="project" value="TreeGrafter"/>
</dbReference>
<dbReference type="GO" id="GO:0003700">
    <property type="term" value="F:DNA-binding transcription factor activity"/>
    <property type="evidence" value="ECO:0007669"/>
    <property type="project" value="TreeGrafter"/>
</dbReference>
<feature type="domain" description="HTH tetR-type" evidence="5">
    <location>
        <begin position="13"/>
        <end position="73"/>
    </location>
</feature>
<name>A0A418KWJ1_9ACTN</name>
<reference evidence="6 7" key="1">
    <citation type="submission" date="2018-09" db="EMBL/GenBank/DDBJ databases">
        <title>Isolation, diversity and antifungal activity of actinobacteria from wheat.</title>
        <authorList>
            <person name="Han C."/>
        </authorList>
    </citation>
    <scope>NUCLEOTIDE SEQUENCE [LARGE SCALE GENOMIC DNA]</scope>
    <source>
        <strain evidence="6 7">NEAU-YY265</strain>
    </source>
</reference>
<dbReference type="Gene3D" id="1.10.10.60">
    <property type="entry name" value="Homeodomain-like"/>
    <property type="match status" value="1"/>
</dbReference>
<dbReference type="InterPro" id="IPR009057">
    <property type="entry name" value="Homeodomain-like_sf"/>
</dbReference>
<dbReference type="InterPro" id="IPR041347">
    <property type="entry name" value="MftR_C"/>
</dbReference>
<proteinExistence type="predicted"/>
<dbReference type="Proteomes" id="UP000284057">
    <property type="component" value="Unassembled WGS sequence"/>
</dbReference>